<name>A0A397G1J3_ASPTH</name>
<evidence type="ECO:0000256" key="1">
    <source>
        <dbReference type="SAM" id="Phobius"/>
    </source>
</evidence>
<dbReference type="AlphaFoldDB" id="A0A397G1J3"/>
<sequence>MVYIPTEVVDNIMSHVEPDDFNTLFQCALVNRQFARSALRALYRSEALFPGVKRSSAYEHSLIAKRAKQWSKFWWILIISALTFNTYLPYAQFLHTLDLCDLALLIHIDRDFAEKLRYGEFGFKLKLICFENYCNICAAVGWVILEVNSGITSLVCDSCPETWDSEIERNRYLGVSASVLDWWAPHLTRLETLWYNLGKHLSVENAYSIAHHCPRFRNLIVWEWMEFTMSSARFASDDSDSDTEEEQASAGDFLLSLRHNALERFEVTRDSYFNPSMITGLTAHLQSLRVLRVPKLRPQLVTELLKLDPLPSLESIHFFLSSERCVALVPSFGRWLGACRNLRRIETWLYHDELLLLANALNHGILSLEVLIVQQNYEDNTRIIDAFYRGLSRQHNLQELTLNTEMTSQKSIFMWCLFPLKKLRKLNLRKMSNQLTLTEIRTLSGSFPNLTWLGLYVTPVVDEIWDCIVAPKLRYLHLVGIGYLHAEPAINFILRLGEQNRGFILKLKFTTFAEDNTTVSEGDHLLISFVLRRHLNGHLLPYREML</sequence>
<evidence type="ECO:0000313" key="3">
    <source>
        <dbReference type="Proteomes" id="UP000215305"/>
    </source>
</evidence>
<dbReference type="VEuPathDB" id="FungiDB:CDV56_102279"/>
<accession>A0A397G1J3</accession>
<keyword evidence="1" id="KW-1133">Transmembrane helix</keyword>
<keyword evidence="3" id="KW-1185">Reference proteome</keyword>
<dbReference type="Gene3D" id="3.80.10.10">
    <property type="entry name" value="Ribonuclease Inhibitor"/>
    <property type="match status" value="1"/>
</dbReference>
<dbReference type="InterPro" id="IPR032675">
    <property type="entry name" value="LRR_dom_sf"/>
</dbReference>
<dbReference type="Proteomes" id="UP000215305">
    <property type="component" value="Unassembled WGS sequence"/>
</dbReference>
<proteinExistence type="predicted"/>
<dbReference type="STRING" id="41047.A0A397G1J3"/>
<evidence type="ECO:0008006" key="4">
    <source>
        <dbReference type="Google" id="ProtNLM"/>
    </source>
</evidence>
<dbReference type="OrthoDB" id="10028886at2759"/>
<dbReference type="SUPFAM" id="SSF52047">
    <property type="entry name" value="RNI-like"/>
    <property type="match status" value="1"/>
</dbReference>
<keyword evidence="1" id="KW-0812">Transmembrane</keyword>
<organism evidence="2 3">
    <name type="scientific">Aspergillus thermomutatus</name>
    <name type="common">Neosartorya pseudofischeri</name>
    <dbReference type="NCBI Taxonomy" id="41047"/>
    <lineage>
        <taxon>Eukaryota</taxon>
        <taxon>Fungi</taxon>
        <taxon>Dikarya</taxon>
        <taxon>Ascomycota</taxon>
        <taxon>Pezizomycotina</taxon>
        <taxon>Eurotiomycetes</taxon>
        <taxon>Eurotiomycetidae</taxon>
        <taxon>Eurotiales</taxon>
        <taxon>Aspergillaceae</taxon>
        <taxon>Aspergillus</taxon>
        <taxon>Aspergillus subgen. Fumigati</taxon>
    </lineage>
</organism>
<feature type="transmembrane region" description="Helical" evidence="1">
    <location>
        <begin position="73"/>
        <end position="90"/>
    </location>
</feature>
<protein>
    <recommendedName>
        <fullName evidence="4">F-box domain-containing protein</fullName>
    </recommendedName>
</protein>
<dbReference type="GeneID" id="38124253"/>
<dbReference type="EMBL" id="NKHU02000366">
    <property type="protein sequence ID" value="RHZ43939.1"/>
    <property type="molecule type" value="Genomic_DNA"/>
</dbReference>
<gene>
    <name evidence="2" type="ORF">CDV56_102279</name>
</gene>
<comment type="caution">
    <text evidence="2">The sequence shown here is derived from an EMBL/GenBank/DDBJ whole genome shotgun (WGS) entry which is preliminary data.</text>
</comment>
<dbReference type="RefSeq" id="XP_026610075.1">
    <property type="nucleotide sequence ID" value="XM_026755898.1"/>
</dbReference>
<reference evidence="2" key="1">
    <citation type="submission" date="2018-08" db="EMBL/GenBank/DDBJ databases">
        <title>Draft genome sequence of azole-resistant Aspergillus thermomutatus (Neosartorya pseudofischeri) strain HMR AF 39, isolated from a human nasal aspirate.</title>
        <authorList>
            <person name="Parent-Michaud M."/>
            <person name="Dufresne P.J."/>
            <person name="Fournier E."/>
            <person name="Martineau C."/>
            <person name="Moreira S."/>
            <person name="Perkins V."/>
            <person name="De Repentigny L."/>
            <person name="Dufresne S.F."/>
        </authorList>
    </citation>
    <scope>NUCLEOTIDE SEQUENCE [LARGE SCALE GENOMIC DNA]</scope>
    <source>
        <strain evidence="2">HMR AF 39</strain>
    </source>
</reference>
<keyword evidence="1" id="KW-0472">Membrane</keyword>
<evidence type="ECO:0000313" key="2">
    <source>
        <dbReference type="EMBL" id="RHZ43939.1"/>
    </source>
</evidence>